<comment type="subunit">
    <text evidence="9">Component of the Sec protein translocase complex. Heterotrimer consisting of SecY, SecE and SecG subunits. The heterotrimers can form oligomers, although 1 heterotrimer is thought to be able to translocate proteins. Interacts with the ribosome. Interacts with SecDF, and other proteins may be involved. Interacts with SecA.</text>
</comment>
<comment type="caution">
    <text evidence="10">The sequence shown here is derived from an EMBL/GenBank/DDBJ whole genome shotgun (WGS) entry which is preliminary data.</text>
</comment>
<evidence type="ECO:0000313" key="10">
    <source>
        <dbReference type="EMBL" id="OGE37925.1"/>
    </source>
</evidence>
<evidence type="ECO:0000256" key="2">
    <source>
        <dbReference type="ARBA" id="ARBA00022448"/>
    </source>
</evidence>
<dbReference type="Gene3D" id="1.20.5.1030">
    <property type="entry name" value="Preprotein translocase secy subunit"/>
    <property type="match status" value="1"/>
</dbReference>
<dbReference type="AlphaFoldDB" id="A0A1F5KAW4"/>
<dbReference type="InterPro" id="IPR038379">
    <property type="entry name" value="SecE_sf"/>
</dbReference>
<dbReference type="PANTHER" id="PTHR33910:SF1">
    <property type="entry name" value="PROTEIN TRANSLOCASE SUBUNIT SECE"/>
    <property type="match status" value="1"/>
</dbReference>
<evidence type="ECO:0000256" key="6">
    <source>
        <dbReference type="ARBA" id="ARBA00022989"/>
    </source>
</evidence>
<dbReference type="GO" id="GO:0043952">
    <property type="term" value="P:protein transport by the Sec complex"/>
    <property type="evidence" value="ECO:0007669"/>
    <property type="project" value="UniProtKB-UniRule"/>
</dbReference>
<dbReference type="GO" id="GO:0006605">
    <property type="term" value="P:protein targeting"/>
    <property type="evidence" value="ECO:0007669"/>
    <property type="project" value="UniProtKB-UniRule"/>
</dbReference>
<keyword evidence="3 9" id="KW-1003">Cell membrane</keyword>
<dbReference type="Pfam" id="PF00584">
    <property type="entry name" value="SecE"/>
    <property type="match status" value="1"/>
</dbReference>
<evidence type="ECO:0000256" key="7">
    <source>
        <dbReference type="ARBA" id="ARBA00023010"/>
    </source>
</evidence>
<evidence type="ECO:0000256" key="3">
    <source>
        <dbReference type="ARBA" id="ARBA00022475"/>
    </source>
</evidence>
<accession>A0A1F5KAW4</accession>
<gene>
    <name evidence="9" type="primary">secE</name>
    <name evidence="10" type="ORF">A3F00_00250</name>
</gene>
<keyword evidence="2 9" id="KW-0813">Transport</keyword>
<organism evidence="10 11">
    <name type="scientific">Candidatus Daviesbacteria bacterium RIFCSPHIGHO2_12_FULL_37_11</name>
    <dbReference type="NCBI Taxonomy" id="1797777"/>
    <lineage>
        <taxon>Bacteria</taxon>
        <taxon>Candidatus Daviesiibacteriota</taxon>
    </lineage>
</organism>
<dbReference type="GO" id="GO:0009306">
    <property type="term" value="P:protein secretion"/>
    <property type="evidence" value="ECO:0007669"/>
    <property type="project" value="UniProtKB-UniRule"/>
</dbReference>
<dbReference type="Proteomes" id="UP000176527">
    <property type="component" value="Unassembled WGS sequence"/>
</dbReference>
<dbReference type="GO" id="GO:0008320">
    <property type="term" value="F:protein transmembrane transporter activity"/>
    <property type="evidence" value="ECO:0007669"/>
    <property type="project" value="UniProtKB-UniRule"/>
</dbReference>
<dbReference type="PROSITE" id="PS01067">
    <property type="entry name" value="SECE_SEC61G"/>
    <property type="match status" value="1"/>
</dbReference>
<dbReference type="InterPro" id="IPR001901">
    <property type="entry name" value="Translocase_SecE/Sec61-g"/>
</dbReference>
<dbReference type="PANTHER" id="PTHR33910">
    <property type="entry name" value="PROTEIN TRANSLOCASE SUBUNIT SECE"/>
    <property type="match status" value="1"/>
</dbReference>
<dbReference type="GO" id="GO:0065002">
    <property type="term" value="P:intracellular protein transmembrane transport"/>
    <property type="evidence" value="ECO:0007669"/>
    <property type="project" value="UniProtKB-UniRule"/>
</dbReference>
<evidence type="ECO:0000313" key="11">
    <source>
        <dbReference type="Proteomes" id="UP000176527"/>
    </source>
</evidence>
<reference evidence="10 11" key="1">
    <citation type="journal article" date="2016" name="Nat. Commun.">
        <title>Thousands of microbial genomes shed light on interconnected biogeochemical processes in an aquifer system.</title>
        <authorList>
            <person name="Anantharaman K."/>
            <person name="Brown C.T."/>
            <person name="Hug L.A."/>
            <person name="Sharon I."/>
            <person name="Castelle C.J."/>
            <person name="Probst A.J."/>
            <person name="Thomas B.C."/>
            <person name="Singh A."/>
            <person name="Wilkins M.J."/>
            <person name="Karaoz U."/>
            <person name="Brodie E.L."/>
            <person name="Williams K.H."/>
            <person name="Hubbard S.S."/>
            <person name="Banfield J.F."/>
        </authorList>
    </citation>
    <scope>NUCLEOTIDE SEQUENCE [LARGE SCALE GENOMIC DNA]</scope>
</reference>
<keyword evidence="6 9" id="KW-1133">Transmembrane helix</keyword>
<keyword evidence="5 9" id="KW-0653">Protein transport</keyword>
<evidence type="ECO:0000256" key="9">
    <source>
        <dbReference type="HAMAP-Rule" id="MF_00422"/>
    </source>
</evidence>
<dbReference type="NCBIfam" id="TIGR00964">
    <property type="entry name" value="secE_bact"/>
    <property type="match status" value="1"/>
</dbReference>
<dbReference type="InterPro" id="IPR005807">
    <property type="entry name" value="SecE_bac"/>
</dbReference>
<evidence type="ECO:0000256" key="1">
    <source>
        <dbReference type="ARBA" id="ARBA00004370"/>
    </source>
</evidence>
<dbReference type="EMBL" id="MFDE01000033">
    <property type="protein sequence ID" value="OGE37925.1"/>
    <property type="molecule type" value="Genomic_DNA"/>
</dbReference>
<comment type="subcellular location">
    <subcellularLocation>
        <location evidence="9">Cell membrane</location>
        <topology evidence="9">Single-pass membrane protein</topology>
    </subcellularLocation>
    <subcellularLocation>
        <location evidence="1">Membrane</location>
    </subcellularLocation>
</comment>
<keyword evidence="4 9" id="KW-0812">Transmembrane</keyword>
<feature type="transmembrane region" description="Helical" evidence="9">
    <location>
        <begin position="29"/>
        <end position="54"/>
    </location>
</feature>
<comment type="function">
    <text evidence="9">Essential subunit of the Sec protein translocation channel SecYEG. Clamps together the 2 halves of SecY. May contact the channel plug during translocation.</text>
</comment>
<name>A0A1F5KAW4_9BACT</name>
<proteinExistence type="inferred from homology"/>
<dbReference type="HAMAP" id="MF_00422">
    <property type="entry name" value="SecE"/>
    <property type="match status" value="1"/>
</dbReference>
<dbReference type="GO" id="GO:0005886">
    <property type="term" value="C:plasma membrane"/>
    <property type="evidence" value="ECO:0007669"/>
    <property type="project" value="UniProtKB-SubCell"/>
</dbReference>
<comment type="similarity">
    <text evidence="9">Belongs to the SecE/SEC61-gamma family.</text>
</comment>
<keyword evidence="8 9" id="KW-0472">Membrane</keyword>
<protein>
    <recommendedName>
        <fullName evidence="9">Protein translocase subunit SecE</fullName>
    </recommendedName>
</protein>
<keyword evidence="7 9" id="KW-0811">Translocation</keyword>
<evidence type="ECO:0000256" key="4">
    <source>
        <dbReference type="ARBA" id="ARBA00022692"/>
    </source>
</evidence>
<evidence type="ECO:0000256" key="8">
    <source>
        <dbReference type="ARBA" id="ARBA00023136"/>
    </source>
</evidence>
<evidence type="ECO:0000256" key="5">
    <source>
        <dbReference type="ARBA" id="ARBA00022927"/>
    </source>
</evidence>
<sequence length="64" mass="7293">MNKIVSFLKEAYAELSKVVWPTREQTIRYSFLVIVVALVVGLILGGLDYGLTLLQDYILKNYGR</sequence>